<dbReference type="InterPro" id="IPR015797">
    <property type="entry name" value="NUDIX_hydrolase-like_dom_sf"/>
</dbReference>
<keyword evidence="1" id="KW-0378">Hydrolase</keyword>
<dbReference type="InterPro" id="IPR020084">
    <property type="entry name" value="NUDIX_hydrolase_CS"/>
</dbReference>
<dbReference type="AlphaFoldDB" id="A0A6L5XZT3"/>
<evidence type="ECO:0000259" key="2">
    <source>
        <dbReference type="PROSITE" id="PS51462"/>
    </source>
</evidence>
<proteinExistence type="predicted"/>
<sequence length="237" mass="27262">MPSFLADYSSFYGTGEKNEQGLDLPCFLENYHPGDYENPSVTTDIIVLKHNGTIKNPENDFKVLMVKRKNHPCIGTWALPGGFVNIREDVEAAAKRELEEETHLSNIPMEQLRTWGEECRDPRYRVITVAYLAIVDESVAEIKADDDASDAAWLSLEIKHEKQEEVEQRGLKKLKNRYKVHVYNEDKQVDLTAYVDVEENKDSIIKETSYYVAENNGIAFDHARFLVQAILYLRKSM</sequence>
<dbReference type="SUPFAM" id="SSF55811">
    <property type="entry name" value="Nudix"/>
    <property type="match status" value="1"/>
</dbReference>
<evidence type="ECO:0000313" key="4">
    <source>
        <dbReference type="Proteomes" id="UP000482209"/>
    </source>
</evidence>
<dbReference type="GO" id="GO:0016787">
    <property type="term" value="F:hydrolase activity"/>
    <property type="evidence" value="ECO:0007669"/>
    <property type="project" value="UniProtKB-KW"/>
</dbReference>
<dbReference type="PROSITE" id="PS00893">
    <property type="entry name" value="NUDIX_BOX"/>
    <property type="match status" value="1"/>
</dbReference>
<dbReference type="EMBL" id="VUMT01000015">
    <property type="protein sequence ID" value="MSS64242.1"/>
    <property type="molecule type" value="Genomic_DNA"/>
</dbReference>
<dbReference type="PANTHER" id="PTHR43736">
    <property type="entry name" value="ADP-RIBOSE PYROPHOSPHATASE"/>
    <property type="match status" value="1"/>
</dbReference>
<reference evidence="3 4" key="1">
    <citation type="submission" date="2019-08" db="EMBL/GenBank/DDBJ databases">
        <title>In-depth cultivation of the pig gut microbiome towards novel bacterial diversity and tailored functional studies.</title>
        <authorList>
            <person name="Wylensek D."/>
            <person name="Hitch T.C.A."/>
            <person name="Clavel T."/>
        </authorList>
    </citation>
    <scope>NUCLEOTIDE SEQUENCE [LARGE SCALE GENOMIC DNA]</scope>
    <source>
        <strain evidence="3 4">WCA-693-APC-MOT-I</strain>
    </source>
</reference>
<feature type="domain" description="Nudix hydrolase" evidence="2">
    <location>
        <begin position="39"/>
        <end position="178"/>
    </location>
</feature>
<organism evidence="3 4">
    <name type="scientific">Velocimicrobium porci</name>
    <dbReference type="NCBI Taxonomy" id="2606634"/>
    <lineage>
        <taxon>Bacteria</taxon>
        <taxon>Bacillati</taxon>
        <taxon>Bacillota</taxon>
        <taxon>Clostridia</taxon>
        <taxon>Lachnospirales</taxon>
        <taxon>Lachnospiraceae</taxon>
        <taxon>Velocimicrobium</taxon>
    </lineage>
</organism>
<dbReference type="PROSITE" id="PS51462">
    <property type="entry name" value="NUDIX"/>
    <property type="match status" value="1"/>
</dbReference>
<dbReference type="Pfam" id="PF00293">
    <property type="entry name" value="NUDIX"/>
    <property type="match status" value="1"/>
</dbReference>
<dbReference type="InterPro" id="IPR000086">
    <property type="entry name" value="NUDIX_hydrolase_dom"/>
</dbReference>
<keyword evidence="4" id="KW-1185">Reference proteome</keyword>
<dbReference type="PANTHER" id="PTHR43736:SF4">
    <property type="entry name" value="SLR1690 PROTEIN"/>
    <property type="match status" value="1"/>
</dbReference>
<gene>
    <name evidence="3" type="ORF">FYJ58_10200</name>
</gene>
<dbReference type="CDD" id="cd18873">
    <property type="entry name" value="NUDIX_NadM_like"/>
    <property type="match status" value="1"/>
</dbReference>
<dbReference type="RefSeq" id="WP_154519638.1">
    <property type="nucleotide sequence ID" value="NZ_VUMT01000015.1"/>
</dbReference>
<dbReference type="Proteomes" id="UP000482209">
    <property type="component" value="Unassembled WGS sequence"/>
</dbReference>
<evidence type="ECO:0000256" key="1">
    <source>
        <dbReference type="ARBA" id="ARBA00022801"/>
    </source>
</evidence>
<name>A0A6L5XZT3_9FIRM</name>
<protein>
    <submittedName>
        <fullName evidence="3">NUDIX domain-containing protein</fullName>
    </submittedName>
</protein>
<accession>A0A6L5XZT3</accession>
<comment type="caution">
    <text evidence="3">The sequence shown here is derived from an EMBL/GenBank/DDBJ whole genome shotgun (WGS) entry which is preliminary data.</text>
</comment>
<dbReference type="Gene3D" id="3.90.79.10">
    <property type="entry name" value="Nucleoside Triphosphate Pyrophosphohydrolase"/>
    <property type="match status" value="1"/>
</dbReference>
<evidence type="ECO:0000313" key="3">
    <source>
        <dbReference type="EMBL" id="MSS64242.1"/>
    </source>
</evidence>